<protein>
    <submittedName>
        <fullName evidence="1">Uncharacterized protein</fullName>
    </submittedName>
</protein>
<proteinExistence type="predicted"/>
<accession>A0A6G6CWW0</accession>
<evidence type="ECO:0000313" key="1">
    <source>
        <dbReference type="EMBL" id="QIE07358.1"/>
    </source>
</evidence>
<reference evidence="1" key="1">
    <citation type="journal article" date="2020" name="Angew. Chem. Int. Ed. Engl.">
        <title>Mining Symbionts of Spider-Transmitted Fungus Illuminates Uncharted Biosynthetic Pathways to Cytotoxic Benzolactones.</title>
        <authorList>
            <person name="Niehs S.P."/>
            <person name="Dose B."/>
            <person name="Richter S."/>
            <person name="Pidot S.J."/>
            <person name="Dahse H.-M."/>
            <person name="Stinear T.P."/>
            <person name="Hertweck C."/>
        </authorList>
    </citation>
    <scope>NUCLEOTIDE SEQUENCE</scope>
    <source>
        <strain evidence="1">B8</strain>
    </source>
</reference>
<sequence length="82" mass="9097">MNYSSNIHKNTDCPIGYACPHRSFYSYFMEFMQVRVPHRAARSVLDEIGKPSPGKHSFVGHPAATSSVSDTDHNAAIAFVLQ</sequence>
<name>A0A6G6CWW0_9BURK</name>
<dbReference type="AlphaFoldDB" id="A0A6G6CWW0"/>
<organism evidence="1">
    <name type="scientific">Burkholderia sp. B8(2020)</name>
    <dbReference type="NCBI Taxonomy" id="2713619"/>
    <lineage>
        <taxon>Bacteria</taxon>
        <taxon>Pseudomonadati</taxon>
        <taxon>Pseudomonadota</taxon>
        <taxon>Betaproteobacteria</taxon>
        <taxon>Burkholderiales</taxon>
        <taxon>Burkholderiaceae</taxon>
        <taxon>Burkholderia</taxon>
    </lineage>
</organism>
<dbReference type="EMBL" id="MN734804">
    <property type="protein sequence ID" value="QIE07358.1"/>
    <property type="molecule type" value="Genomic_DNA"/>
</dbReference>